<dbReference type="EMBL" id="JBHLUN010000001">
    <property type="protein sequence ID" value="MFC0406655.1"/>
    <property type="molecule type" value="Genomic_DNA"/>
</dbReference>
<accession>A0ABV6JMF6</accession>
<evidence type="ECO:0000313" key="1">
    <source>
        <dbReference type="EMBL" id="MFC0406655.1"/>
    </source>
</evidence>
<dbReference type="Proteomes" id="UP001589865">
    <property type="component" value="Unassembled WGS sequence"/>
</dbReference>
<dbReference type="RefSeq" id="WP_377042330.1">
    <property type="nucleotide sequence ID" value="NZ_JBHLUN010000001.1"/>
</dbReference>
<proteinExistence type="predicted"/>
<organism evidence="1 2">
    <name type="scientific">Roseomonas elaeocarpi</name>
    <dbReference type="NCBI Taxonomy" id="907779"/>
    <lineage>
        <taxon>Bacteria</taxon>
        <taxon>Pseudomonadati</taxon>
        <taxon>Pseudomonadota</taxon>
        <taxon>Alphaproteobacteria</taxon>
        <taxon>Acetobacterales</taxon>
        <taxon>Roseomonadaceae</taxon>
        <taxon>Roseomonas</taxon>
    </lineage>
</organism>
<keyword evidence="2" id="KW-1185">Reference proteome</keyword>
<protein>
    <recommendedName>
        <fullName evidence="3">Aminoglycoside phosphotransferase domain-containing protein</fullName>
    </recommendedName>
</protein>
<evidence type="ECO:0000313" key="2">
    <source>
        <dbReference type="Proteomes" id="UP001589865"/>
    </source>
</evidence>
<reference evidence="1 2" key="1">
    <citation type="submission" date="2024-09" db="EMBL/GenBank/DDBJ databases">
        <authorList>
            <person name="Sun Q."/>
            <person name="Mori K."/>
        </authorList>
    </citation>
    <scope>NUCLEOTIDE SEQUENCE [LARGE SCALE GENOMIC DNA]</scope>
    <source>
        <strain evidence="1 2">TBRC 5777</strain>
    </source>
</reference>
<comment type="caution">
    <text evidence="1">The sequence shown here is derived from an EMBL/GenBank/DDBJ whole genome shotgun (WGS) entry which is preliminary data.</text>
</comment>
<name>A0ABV6JMF6_9PROT</name>
<evidence type="ECO:0008006" key="3">
    <source>
        <dbReference type="Google" id="ProtNLM"/>
    </source>
</evidence>
<dbReference type="Gene3D" id="3.30.200.20">
    <property type="entry name" value="Phosphorylase Kinase, domain 1"/>
    <property type="match status" value="1"/>
</dbReference>
<sequence>MMHSDQLPIDIAVARRLIHEQFPQFRDEKITPVAVAGTVNALFCIGPGHAARFPLRAMEPAECARLLRSEAQSAAGPGRRAEIGV</sequence>
<gene>
    <name evidence="1" type="ORF">ACFFGY_00245</name>
</gene>